<comment type="subunit">
    <text evidence="11">Homotetramer.</text>
</comment>
<dbReference type="GO" id="GO:0019856">
    <property type="term" value="P:pyrimidine nucleobase biosynthetic process"/>
    <property type="evidence" value="ECO:0007669"/>
    <property type="project" value="TreeGrafter"/>
</dbReference>
<dbReference type="CDD" id="cd01746">
    <property type="entry name" value="GATase1_CTP_Synthase"/>
    <property type="match status" value="1"/>
</dbReference>
<feature type="binding site" evidence="11">
    <location>
        <begin position="192"/>
        <end position="197"/>
    </location>
    <ligand>
        <name>CTP</name>
        <dbReference type="ChEBI" id="CHEBI:37563"/>
        <note>allosteric inhibitor</note>
    </ligand>
</feature>
<dbReference type="InterPro" id="IPR033828">
    <property type="entry name" value="GATase1_CTP_Synthase"/>
</dbReference>
<accession>A0A1M5R0Z1</accession>
<feature type="binding site" evidence="11">
    <location>
        <position position="246"/>
    </location>
    <ligand>
        <name>ATP</name>
        <dbReference type="ChEBI" id="CHEBI:30616"/>
    </ligand>
</feature>
<dbReference type="GO" id="GO:0046872">
    <property type="term" value="F:metal ion binding"/>
    <property type="evidence" value="ECO:0007669"/>
    <property type="project" value="UniProtKB-KW"/>
</dbReference>
<dbReference type="InterPro" id="IPR027417">
    <property type="entry name" value="P-loop_NTPase"/>
</dbReference>
<dbReference type="SUPFAM" id="SSF52317">
    <property type="entry name" value="Class I glutamine amidotransferase-like"/>
    <property type="match status" value="1"/>
</dbReference>
<feature type="binding site" evidence="11">
    <location>
        <begin position="18"/>
        <end position="23"/>
    </location>
    <ligand>
        <name>ATP</name>
        <dbReference type="ChEBI" id="CHEBI:30616"/>
    </ligand>
</feature>
<feature type="binding site" evidence="11">
    <location>
        <position position="58"/>
    </location>
    <ligand>
        <name>L-glutamine</name>
        <dbReference type="ChEBI" id="CHEBI:58359"/>
    </ligand>
</feature>
<evidence type="ECO:0000256" key="11">
    <source>
        <dbReference type="HAMAP-Rule" id="MF_01227"/>
    </source>
</evidence>
<dbReference type="EMBL" id="FQXJ01000003">
    <property type="protein sequence ID" value="SHH19700.1"/>
    <property type="molecule type" value="Genomic_DNA"/>
</dbReference>
<feature type="binding site" evidence="11">
    <location>
        <position position="228"/>
    </location>
    <ligand>
        <name>CTP</name>
        <dbReference type="ChEBI" id="CHEBI:37563"/>
        <note>allosteric inhibitor</note>
    </ligand>
</feature>
<dbReference type="Pfam" id="PF06418">
    <property type="entry name" value="CTP_synth_N"/>
    <property type="match status" value="1"/>
</dbReference>
<dbReference type="EC" id="6.3.4.2" evidence="11"/>
<feature type="binding site" evidence="11">
    <location>
        <position position="228"/>
    </location>
    <ligand>
        <name>UTP</name>
        <dbReference type="ChEBI" id="CHEBI:46398"/>
    </ligand>
</feature>
<feature type="binding site" evidence="11">
    <location>
        <begin position="386"/>
        <end position="389"/>
    </location>
    <ligand>
        <name>L-glutamine</name>
        <dbReference type="ChEBI" id="CHEBI:58359"/>
    </ligand>
</feature>
<feature type="binding site" evidence="11">
    <location>
        <position position="17"/>
    </location>
    <ligand>
        <name>CTP</name>
        <dbReference type="ChEBI" id="CHEBI:37563"/>
        <note>allosteric inhibitor</note>
    </ligand>
</feature>
<dbReference type="SUPFAM" id="SSF52540">
    <property type="entry name" value="P-loop containing nucleoside triphosphate hydrolases"/>
    <property type="match status" value="1"/>
</dbReference>
<comment type="catalytic activity">
    <reaction evidence="11">
        <text>UTP + NH4(+) + ATP = CTP + ADP + phosphate + 2 H(+)</text>
        <dbReference type="Rhea" id="RHEA:16597"/>
        <dbReference type="ChEBI" id="CHEBI:15378"/>
        <dbReference type="ChEBI" id="CHEBI:28938"/>
        <dbReference type="ChEBI" id="CHEBI:30616"/>
        <dbReference type="ChEBI" id="CHEBI:37563"/>
        <dbReference type="ChEBI" id="CHEBI:43474"/>
        <dbReference type="ChEBI" id="CHEBI:46398"/>
        <dbReference type="ChEBI" id="CHEBI:456216"/>
    </reaction>
</comment>
<dbReference type="STRING" id="1121420.SAMN02746098_00420"/>
<keyword evidence="3 11" id="KW-0436">Ligase</keyword>
<feature type="binding site" evidence="11">
    <location>
        <position position="75"/>
    </location>
    <ligand>
        <name>Mg(2+)</name>
        <dbReference type="ChEBI" id="CHEBI:18420"/>
    </ligand>
</feature>
<evidence type="ECO:0000259" key="12">
    <source>
        <dbReference type="Pfam" id="PF00117"/>
    </source>
</evidence>
<evidence type="ECO:0000256" key="4">
    <source>
        <dbReference type="ARBA" id="ARBA00022723"/>
    </source>
</evidence>
<feature type="domain" description="Glutamine amidotransferase" evidence="12">
    <location>
        <begin position="306"/>
        <end position="530"/>
    </location>
</feature>
<dbReference type="HAMAP" id="MF_01227">
    <property type="entry name" value="PyrG"/>
    <property type="match status" value="1"/>
</dbReference>
<keyword evidence="6 11" id="KW-0067">ATP-binding</keyword>
<keyword evidence="7 11" id="KW-0460">Magnesium</keyword>
<evidence type="ECO:0000256" key="3">
    <source>
        <dbReference type="ARBA" id="ARBA00022598"/>
    </source>
</evidence>
<comment type="activity regulation">
    <text evidence="11">Allosterically activated by GTP, when glutamine is the substrate; GTP has no effect on the reaction when ammonia is the substrate. The allosteric effector GTP functions by stabilizing the protein conformation that binds the tetrahedral intermediate(s) formed during glutamine hydrolysis. Inhibited by the product CTP, via allosteric rather than competitive inhibition.</text>
</comment>
<evidence type="ECO:0000256" key="8">
    <source>
        <dbReference type="ARBA" id="ARBA00022962"/>
    </source>
</evidence>
<gene>
    <name evidence="11" type="primary">pyrG</name>
    <name evidence="14" type="ORF">SAMN02746098_00420</name>
</gene>
<dbReference type="GO" id="GO:0044210">
    <property type="term" value="P:'de novo' CTP biosynthetic process"/>
    <property type="evidence" value="ECO:0007669"/>
    <property type="project" value="UniProtKB-UniRule"/>
</dbReference>
<dbReference type="Gene3D" id="3.40.50.300">
    <property type="entry name" value="P-loop containing nucleotide triphosphate hydrolases"/>
    <property type="match status" value="1"/>
</dbReference>
<keyword evidence="5 11" id="KW-0547">Nucleotide-binding</keyword>
<dbReference type="InterPro" id="IPR017926">
    <property type="entry name" value="GATASE"/>
</dbReference>
<dbReference type="GO" id="GO:0004359">
    <property type="term" value="F:glutaminase activity"/>
    <property type="evidence" value="ECO:0007669"/>
    <property type="project" value="RHEA"/>
</dbReference>
<dbReference type="Gene3D" id="3.40.50.880">
    <property type="match status" value="1"/>
</dbReference>
<feature type="binding site" evidence="11">
    <location>
        <position position="75"/>
    </location>
    <ligand>
        <name>ATP</name>
        <dbReference type="ChEBI" id="CHEBI:30616"/>
    </ligand>
</feature>
<dbReference type="CDD" id="cd03113">
    <property type="entry name" value="CTPS_N"/>
    <property type="match status" value="1"/>
</dbReference>
<evidence type="ECO:0000259" key="13">
    <source>
        <dbReference type="Pfam" id="PF06418"/>
    </source>
</evidence>
<evidence type="ECO:0000256" key="2">
    <source>
        <dbReference type="ARBA" id="ARBA00007533"/>
    </source>
</evidence>
<feature type="binding site" evidence="11">
    <location>
        <position position="145"/>
    </location>
    <ligand>
        <name>Mg(2+)</name>
        <dbReference type="ChEBI" id="CHEBI:18420"/>
    </ligand>
</feature>
<dbReference type="NCBIfam" id="NF003792">
    <property type="entry name" value="PRK05380.1"/>
    <property type="match status" value="1"/>
</dbReference>
<dbReference type="GO" id="GO:0097268">
    <property type="term" value="C:cytoophidium"/>
    <property type="evidence" value="ECO:0007669"/>
    <property type="project" value="UniProtKB-ARBA"/>
</dbReference>
<keyword evidence="15" id="KW-1185">Reference proteome</keyword>
<name>A0A1M5R0Z1_9FIRM</name>
<protein>
    <recommendedName>
        <fullName evidence="11">CTP synthase</fullName>
        <ecNumber evidence="11">6.3.4.2</ecNumber>
    </recommendedName>
    <alternativeName>
        <fullName evidence="11">Cytidine 5'-triphosphate synthase</fullName>
    </alternativeName>
    <alternativeName>
        <fullName evidence="11">Cytidine triphosphate synthetase</fullName>
        <shortName evidence="11">CTP synthetase</shortName>
        <shortName evidence="11">CTPS</shortName>
    </alternativeName>
    <alternativeName>
        <fullName evidence="11">UTP--ammonia ligase</fullName>
    </alternativeName>
</protein>
<dbReference type="PROSITE" id="PS51273">
    <property type="entry name" value="GATASE_TYPE_1"/>
    <property type="match status" value="1"/>
</dbReference>
<dbReference type="GO" id="GO:0042802">
    <property type="term" value="F:identical protein binding"/>
    <property type="evidence" value="ECO:0007669"/>
    <property type="project" value="TreeGrafter"/>
</dbReference>
<dbReference type="GO" id="GO:0005829">
    <property type="term" value="C:cytosol"/>
    <property type="evidence" value="ECO:0007669"/>
    <property type="project" value="TreeGrafter"/>
</dbReference>
<evidence type="ECO:0000256" key="7">
    <source>
        <dbReference type="ARBA" id="ARBA00022842"/>
    </source>
</evidence>
<comment type="similarity">
    <text evidence="2 11">Belongs to the CTP synthase family.</text>
</comment>
<dbReference type="Pfam" id="PF00117">
    <property type="entry name" value="GATase"/>
    <property type="match status" value="1"/>
</dbReference>
<feature type="binding site" evidence="11">
    <location>
        <position position="466"/>
    </location>
    <ligand>
        <name>L-glutamine</name>
        <dbReference type="ChEBI" id="CHEBI:58359"/>
    </ligand>
</feature>
<comment type="catalytic activity">
    <reaction evidence="10 11">
        <text>UTP + L-glutamine + ATP + H2O = CTP + L-glutamate + ADP + phosphate + 2 H(+)</text>
        <dbReference type="Rhea" id="RHEA:26426"/>
        <dbReference type="ChEBI" id="CHEBI:15377"/>
        <dbReference type="ChEBI" id="CHEBI:15378"/>
        <dbReference type="ChEBI" id="CHEBI:29985"/>
        <dbReference type="ChEBI" id="CHEBI:30616"/>
        <dbReference type="ChEBI" id="CHEBI:37563"/>
        <dbReference type="ChEBI" id="CHEBI:43474"/>
        <dbReference type="ChEBI" id="CHEBI:46398"/>
        <dbReference type="ChEBI" id="CHEBI:58359"/>
        <dbReference type="ChEBI" id="CHEBI:456216"/>
        <dbReference type="EC" id="6.3.4.2"/>
    </reaction>
</comment>
<dbReference type="FunFam" id="3.40.50.880:FF:000002">
    <property type="entry name" value="CTP synthase"/>
    <property type="match status" value="1"/>
</dbReference>
<dbReference type="GO" id="GO:0003883">
    <property type="term" value="F:CTP synthase activity"/>
    <property type="evidence" value="ECO:0007669"/>
    <property type="project" value="UniProtKB-UniRule"/>
</dbReference>
<feature type="active site" evidence="11">
    <location>
        <position position="511"/>
    </location>
</feature>
<dbReference type="PANTHER" id="PTHR11550">
    <property type="entry name" value="CTP SYNTHASE"/>
    <property type="match status" value="1"/>
</dbReference>
<evidence type="ECO:0000256" key="10">
    <source>
        <dbReference type="ARBA" id="ARBA00047781"/>
    </source>
</evidence>
<feature type="domain" description="CTP synthase N-terminal" evidence="13">
    <location>
        <begin position="7"/>
        <end position="267"/>
    </location>
</feature>
<evidence type="ECO:0000256" key="6">
    <source>
        <dbReference type="ARBA" id="ARBA00022840"/>
    </source>
</evidence>
<dbReference type="AlphaFoldDB" id="A0A1M5R0Z1"/>
<feature type="active site" description="Nucleophile; for glutamine hydrolysis" evidence="11">
    <location>
        <position position="385"/>
    </location>
</feature>
<feature type="binding site" evidence="11">
    <location>
        <begin position="192"/>
        <end position="197"/>
    </location>
    <ligand>
        <name>UTP</name>
        <dbReference type="ChEBI" id="CHEBI:46398"/>
    </ligand>
</feature>
<evidence type="ECO:0000313" key="15">
    <source>
        <dbReference type="Proteomes" id="UP000183954"/>
    </source>
</evidence>
<comment type="catalytic activity">
    <reaction evidence="11">
        <text>L-glutamine + H2O = L-glutamate + NH4(+)</text>
        <dbReference type="Rhea" id="RHEA:15889"/>
        <dbReference type="ChEBI" id="CHEBI:15377"/>
        <dbReference type="ChEBI" id="CHEBI:28938"/>
        <dbReference type="ChEBI" id="CHEBI:29985"/>
        <dbReference type="ChEBI" id="CHEBI:58359"/>
    </reaction>
</comment>
<feature type="binding site" evidence="11">
    <location>
        <position position="17"/>
    </location>
    <ligand>
        <name>UTP</name>
        <dbReference type="ChEBI" id="CHEBI:46398"/>
    </ligand>
</feature>
<dbReference type="PANTHER" id="PTHR11550:SF0">
    <property type="entry name" value="CTP SYNTHASE-RELATED"/>
    <property type="match status" value="1"/>
</dbReference>
<feature type="region of interest" description="Amidoligase domain" evidence="11">
    <location>
        <begin position="1"/>
        <end position="271"/>
    </location>
</feature>
<dbReference type="InterPro" id="IPR017456">
    <property type="entry name" value="CTP_synthase_N"/>
</dbReference>
<comment type="miscellaneous">
    <text evidence="11">CTPSs have evolved a hybrid strategy for distinguishing between UTP and CTP. The overlapping regions of the product feedback inhibitory and substrate sites recognize a common feature in both compounds, the triphosphate moiety. To differentiate isosteric substrate and product pyrimidine rings, an additional pocket far from the expected kinase/ligase catalytic site, specifically recognizes the cytosine and ribose portions of the product inhibitor.</text>
</comment>
<keyword evidence="8 11" id="KW-0315">Glutamine amidotransferase</keyword>
<reference evidence="15" key="1">
    <citation type="submission" date="2016-11" db="EMBL/GenBank/DDBJ databases">
        <authorList>
            <person name="Varghese N."/>
            <person name="Submissions S."/>
        </authorList>
    </citation>
    <scope>NUCLEOTIDE SEQUENCE [LARGE SCALE GENOMIC DNA]</scope>
    <source>
        <strain evidence="15">DSM 15449</strain>
    </source>
</reference>
<dbReference type="NCBIfam" id="TIGR00337">
    <property type="entry name" value="PyrG"/>
    <property type="match status" value="1"/>
</dbReference>
<organism evidence="14 15">
    <name type="scientific">Desulfosporosinus lacus DSM 15449</name>
    <dbReference type="NCBI Taxonomy" id="1121420"/>
    <lineage>
        <taxon>Bacteria</taxon>
        <taxon>Bacillati</taxon>
        <taxon>Bacillota</taxon>
        <taxon>Clostridia</taxon>
        <taxon>Eubacteriales</taxon>
        <taxon>Desulfitobacteriaceae</taxon>
        <taxon>Desulfosporosinus</taxon>
    </lineage>
</organism>
<comment type="pathway">
    <text evidence="1 11">Pyrimidine metabolism; CTP biosynthesis via de novo pathway; CTP from UDP: step 2/2.</text>
</comment>
<keyword evidence="4 11" id="KW-0479">Metal-binding</keyword>
<dbReference type="Proteomes" id="UP000183954">
    <property type="component" value="Unassembled WGS sequence"/>
</dbReference>
<keyword evidence="9 11" id="KW-0665">Pyrimidine biosynthesis</keyword>
<dbReference type="GO" id="GO:0005524">
    <property type="term" value="F:ATP binding"/>
    <property type="evidence" value="ECO:0007669"/>
    <property type="project" value="UniProtKB-KW"/>
</dbReference>
<dbReference type="InterPro" id="IPR029062">
    <property type="entry name" value="Class_I_gatase-like"/>
</dbReference>
<proteinExistence type="inferred from homology"/>
<evidence type="ECO:0000313" key="14">
    <source>
        <dbReference type="EMBL" id="SHH19700.1"/>
    </source>
</evidence>
<evidence type="ECO:0000256" key="5">
    <source>
        <dbReference type="ARBA" id="ARBA00022741"/>
    </source>
</evidence>
<comment type="function">
    <text evidence="11">Catalyzes the ATP-dependent amination of UTP to CTP with either L-glutamine or ammonia as the source of nitrogen. Regulates intracellular CTP levels through interactions with the four ribonucleotide triphosphates.</text>
</comment>
<evidence type="ECO:0000256" key="9">
    <source>
        <dbReference type="ARBA" id="ARBA00022975"/>
    </source>
</evidence>
<evidence type="ECO:0000256" key="1">
    <source>
        <dbReference type="ARBA" id="ARBA00005171"/>
    </source>
</evidence>
<dbReference type="FunFam" id="3.40.50.300:FF:000009">
    <property type="entry name" value="CTP synthase"/>
    <property type="match status" value="1"/>
</dbReference>
<feature type="binding site" evidence="11">
    <location>
        <position position="409"/>
    </location>
    <ligand>
        <name>L-glutamine</name>
        <dbReference type="ChEBI" id="CHEBI:58359"/>
    </ligand>
</feature>
<feature type="active site" evidence="11">
    <location>
        <position position="513"/>
    </location>
</feature>
<comment type="caution">
    <text evidence="11">Lacks conserved residue(s) required for the propagation of feature annotation.</text>
</comment>
<dbReference type="UniPathway" id="UPA00159">
    <property type="reaction ID" value="UER00277"/>
</dbReference>
<sequence>MVKRMTKFIFVTGGVVSSLGKGIAAASLGCLLKNRGFKVAIQKFDPYINIDPGTMSPYQHGEVFVTDDGAETDLDLGHYERFIDVPVSKNSNVTTGKVYWSVIRKERKGDYLGGTVQVIPHITNEIKERVYRVARESHPDFVITEIGGTVGDIESLPFLEAIRQMKNDIGRENVIYIHVTLVPYLAMSGELKTKPTQHSVKELRGIGIQPSILVCRTEKALAKEMKEKLALLCDVDLEAVVQCLDASTIYEVPLMLQAEGFDDIVLRCAGLEAPPADMTEWKNMVDKIKSPTREIEIAIVGKYVALPDAYLSVAEALRSAGTEHGAKIKVRWIDSENIEEESAEKYLDGVDGILVPGGFGNRGIEGKIEAIRYARERKIPFLGICLGMQTAIIEIARNLCGMERANSTEFDADTPYPVIDILPEQKDIEDKGGTMRLGISPAKLVEGSKAYQAYQDQVVYERHRHRYEVNNQFRAELEKVGLRFSGTSLDGRLVEISEYLDHPWFVASQFHPEFKSRPNRAHPLFREFIRATLK</sequence>
<feature type="binding site" evidence="11">
    <location>
        <position position="358"/>
    </location>
    <ligand>
        <name>L-glutamine</name>
        <dbReference type="ChEBI" id="CHEBI:58359"/>
    </ligand>
</feature>
<dbReference type="InterPro" id="IPR004468">
    <property type="entry name" value="CTP_synthase"/>
</dbReference>
<feature type="binding site" evidence="11">
    <location>
        <begin position="152"/>
        <end position="154"/>
    </location>
    <ligand>
        <name>CTP</name>
        <dbReference type="ChEBI" id="CHEBI:37563"/>
        <note>allosteric inhibitor</note>
    </ligand>
</feature>